<dbReference type="Pfam" id="PF08240">
    <property type="entry name" value="ADH_N"/>
    <property type="match status" value="1"/>
</dbReference>
<dbReference type="PROSITE" id="PS01162">
    <property type="entry name" value="QOR_ZETA_CRYSTAL"/>
    <property type="match status" value="1"/>
</dbReference>
<dbReference type="CDD" id="cd08267">
    <property type="entry name" value="MDR1"/>
    <property type="match status" value="1"/>
</dbReference>
<dbReference type="SUPFAM" id="SSF50129">
    <property type="entry name" value="GroES-like"/>
    <property type="match status" value="1"/>
</dbReference>
<reference evidence="2" key="1">
    <citation type="submission" date="2022-10" db="EMBL/GenBank/DDBJ databases">
        <title>Hoeflea sp. G2-23, isolated from marine algae.</title>
        <authorList>
            <person name="Kristyanto S."/>
            <person name="Kim J.M."/>
            <person name="Jeon C.O."/>
        </authorList>
    </citation>
    <scope>NUCLEOTIDE SEQUENCE</scope>
    <source>
        <strain evidence="2">G2-23</strain>
    </source>
</reference>
<comment type="caution">
    <text evidence="2">The sequence shown here is derived from an EMBL/GenBank/DDBJ whole genome shotgun (WGS) entry which is preliminary data.</text>
</comment>
<feature type="domain" description="Enoyl reductase (ER)" evidence="1">
    <location>
        <begin position="10"/>
        <end position="321"/>
    </location>
</feature>
<dbReference type="EMBL" id="JAOVZR010000001">
    <property type="protein sequence ID" value="MCY0148896.1"/>
    <property type="molecule type" value="Genomic_DNA"/>
</dbReference>
<name>A0ABT3ZCE5_9HYPH</name>
<dbReference type="SMART" id="SM00829">
    <property type="entry name" value="PKS_ER"/>
    <property type="match status" value="1"/>
</dbReference>
<evidence type="ECO:0000259" key="1">
    <source>
        <dbReference type="SMART" id="SM00829"/>
    </source>
</evidence>
<accession>A0ABT3ZCE5</accession>
<dbReference type="InterPro" id="IPR013154">
    <property type="entry name" value="ADH-like_N"/>
</dbReference>
<dbReference type="PANTHER" id="PTHR44013">
    <property type="entry name" value="ZINC-TYPE ALCOHOL DEHYDROGENASE-LIKE PROTEIN C16A3.02C"/>
    <property type="match status" value="1"/>
</dbReference>
<dbReference type="RefSeq" id="WP_267654426.1">
    <property type="nucleotide sequence ID" value="NZ_JAOVZR010000001.1"/>
</dbReference>
<dbReference type="InterPro" id="IPR052733">
    <property type="entry name" value="Chloroplast_QOR"/>
</dbReference>
<dbReference type="Gene3D" id="3.90.180.10">
    <property type="entry name" value="Medium-chain alcohol dehydrogenases, catalytic domain"/>
    <property type="match status" value="1"/>
</dbReference>
<dbReference type="Gene3D" id="3.40.50.720">
    <property type="entry name" value="NAD(P)-binding Rossmann-like Domain"/>
    <property type="match status" value="1"/>
</dbReference>
<evidence type="ECO:0000313" key="2">
    <source>
        <dbReference type="EMBL" id="MCY0148896.1"/>
    </source>
</evidence>
<gene>
    <name evidence="2" type="ORF">OEG84_14590</name>
</gene>
<proteinExistence type="predicted"/>
<organism evidence="2 3">
    <name type="scientific">Hoeflea algicola</name>
    <dbReference type="NCBI Taxonomy" id="2983763"/>
    <lineage>
        <taxon>Bacteria</taxon>
        <taxon>Pseudomonadati</taxon>
        <taxon>Pseudomonadota</taxon>
        <taxon>Alphaproteobacteria</taxon>
        <taxon>Hyphomicrobiales</taxon>
        <taxon>Rhizobiaceae</taxon>
        <taxon>Hoeflea</taxon>
    </lineage>
</organism>
<protein>
    <submittedName>
        <fullName evidence="2">NAD(P)-dependent alcohol dehydrogenase</fullName>
    </submittedName>
</protein>
<dbReference type="SUPFAM" id="SSF51735">
    <property type="entry name" value="NAD(P)-binding Rossmann-fold domains"/>
    <property type="match status" value="1"/>
</dbReference>
<sequence length="326" mass="34528">MRAITYHRYGPPDVLVPGELPTPSPKPTEVLVRIHATTVTAGDYRARSLDMPPGFGLIGRLVFGLFGPRRKVLGTEFAGIVEAAGVNVSRFKPGDRVFAYPGAAFGGYAEYAVIDEASAIAHVPTNLDLNQAAALSFGGATALNFLRDKAAIKPGDSVLVIGASGGVGSAAVQLAKAFGAHVTGVSSTPHLEMVKTLGADRVIDYTREDYAVAQNTYDIILDTSGTATYAKYGTALKPGGRLLLVSADLWQLLASLFACKSGGRKVIGGYAPERGEDLRFLAELARAGKYLPHIGRRFAFDRIAEAHAYFHDPAKRGNIVVTLDPA</sequence>
<dbReference type="InterPro" id="IPR011032">
    <property type="entry name" value="GroES-like_sf"/>
</dbReference>
<evidence type="ECO:0000313" key="3">
    <source>
        <dbReference type="Proteomes" id="UP001073227"/>
    </source>
</evidence>
<dbReference type="InterPro" id="IPR036291">
    <property type="entry name" value="NAD(P)-bd_dom_sf"/>
</dbReference>
<keyword evidence="3" id="KW-1185">Reference proteome</keyword>
<dbReference type="InterPro" id="IPR020843">
    <property type="entry name" value="ER"/>
</dbReference>
<dbReference type="Pfam" id="PF13602">
    <property type="entry name" value="ADH_zinc_N_2"/>
    <property type="match status" value="1"/>
</dbReference>
<dbReference type="PANTHER" id="PTHR44013:SF1">
    <property type="entry name" value="ZINC-TYPE ALCOHOL DEHYDROGENASE-LIKE PROTEIN C16A3.02C"/>
    <property type="match status" value="1"/>
</dbReference>
<dbReference type="InterPro" id="IPR002364">
    <property type="entry name" value="Quin_OxRdtase/zeta-crystal_CS"/>
</dbReference>
<dbReference type="Proteomes" id="UP001073227">
    <property type="component" value="Unassembled WGS sequence"/>
</dbReference>